<evidence type="ECO:0000256" key="8">
    <source>
        <dbReference type="ARBA" id="ARBA00023136"/>
    </source>
</evidence>
<dbReference type="GO" id="GO:0015450">
    <property type="term" value="F:protein-transporting ATPase activity"/>
    <property type="evidence" value="ECO:0007669"/>
    <property type="project" value="InterPro"/>
</dbReference>
<keyword evidence="5 9" id="KW-0653">Protein transport</keyword>
<comment type="function">
    <text evidence="9">Probably participates in protein translocation into and across both the cytoplasmic and thylakoid membranes in cyanobacterial cells.</text>
</comment>
<feature type="transmembrane region" description="Helical" evidence="9">
    <location>
        <begin position="387"/>
        <end position="413"/>
    </location>
</feature>
<dbReference type="Gene3D" id="3.30.70.3400">
    <property type="match status" value="1"/>
</dbReference>
<keyword evidence="14" id="KW-1185">Reference proteome</keyword>
<evidence type="ECO:0000313" key="14">
    <source>
        <dbReference type="Proteomes" id="UP000646053"/>
    </source>
</evidence>
<evidence type="ECO:0000259" key="10">
    <source>
        <dbReference type="Pfam" id="PF02355"/>
    </source>
</evidence>
<gene>
    <name evidence="9 13" type="primary">secD</name>
    <name evidence="13" type="ORF">GS601_01300</name>
</gene>
<dbReference type="GO" id="GO:0065002">
    <property type="term" value="P:intracellular protein transmembrane transport"/>
    <property type="evidence" value="ECO:0007669"/>
    <property type="project" value="UniProtKB-UniRule"/>
</dbReference>
<dbReference type="Pfam" id="PF21760">
    <property type="entry name" value="SecD_1st"/>
    <property type="match status" value="1"/>
</dbReference>
<dbReference type="NCBIfam" id="TIGR01129">
    <property type="entry name" value="secD"/>
    <property type="match status" value="1"/>
</dbReference>
<dbReference type="InterPro" id="IPR055344">
    <property type="entry name" value="SecD_SecF_C_bact"/>
</dbReference>
<feature type="transmembrane region" description="Helical" evidence="9">
    <location>
        <begin position="419"/>
        <end position="446"/>
    </location>
</feature>
<dbReference type="Gene3D" id="1.20.1640.10">
    <property type="entry name" value="Multidrug efflux transporter AcrB transmembrane domain"/>
    <property type="match status" value="1"/>
</dbReference>
<dbReference type="HAMAP" id="MF_01463_B">
    <property type="entry name" value="SecD_B"/>
    <property type="match status" value="1"/>
</dbReference>
<dbReference type="PRINTS" id="PR00702">
    <property type="entry name" value="ACRIFLAVINRP"/>
</dbReference>
<comment type="caution">
    <text evidence="13">The sequence shown here is derived from an EMBL/GenBank/DDBJ whole genome shotgun (WGS) entry which is preliminary data.</text>
</comment>
<comment type="similarity">
    <text evidence="9">Belongs to the SecD/SecF family. SecD subfamily.</text>
</comment>
<dbReference type="GO" id="GO:0005886">
    <property type="term" value="C:plasma membrane"/>
    <property type="evidence" value="ECO:0007669"/>
    <property type="project" value="UniProtKB-SubCell"/>
</dbReference>
<dbReference type="GO" id="GO:0006605">
    <property type="term" value="P:protein targeting"/>
    <property type="evidence" value="ECO:0007669"/>
    <property type="project" value="UniProtKB-UniRule"/>
</dbReference>
<dbReference type="PANTHER" id="PTHR30081">
    <property type="entry name" value="PROTEIN-EXPORT MEMBRANE PROTEIN SEC"/>
    <property type="match status" value="1"/>
</dbReference>
<dbReference type="InterPro" id="IPR048634">
    <property type="entry name" value="SecD_SecF_C"/>
</dbReference>
<dbReference type="AlphaFoldDB" id="A0A8J8CJV3"/>
<evidence type="ECO:0000256" key="6">
    <source>
        <dbReference type="ARBA" id="ARBA00022989"/>
    </source>
</evidence>
<keyword evidence="4 9" id="KW-0812">Transmembrane</keyword>
<dbReference type="InterPro" id="IPR001036">
    <property type="entry name" value="Acrflvin-R"/>
</dbReference>
<dbReference type="InterPro" id="IPR022813">
    <property type="entry name" value="SecD/SecF_arch_bac"/>
</dbReference>
<evidence type="ECO:0000259" key="11">
    <source>
        <dbReference type="Pfam" id="PF21760"/>
    </source>
</evidence>
<dbReference type="PANTHER" id="PTHR30081:SF1">
    <property type="entry name" value="PROTEIN TRANSLOCASE SUBUNIT SECD"/>
    <property type="match status" value="1"/>
</dbReference>
<comment type="function">
    <text evidence="9">Part of the Sec protein translocase complex. Interacts with the SecYEG preprotein conducting channel. SecDF uses the proton motive force (PMF) to complete protein translocation after the ATP-dependent function of SecA.</text>
</comment>
<dbReference type="RefSeq" id="WP_162421361.1">
    <property type="nucleotide sequence ID" value="NZ_WVIE01000001.1"/>
</dbReference>
<dbReference type="Pfam" id="PF07549">
    <property type="entry name" value="Sec_GG"/>
    <property type="match status" value="1"/>
</dbReference>
<keyword evidence="2 9" id="KW-0813">Transport</keyword>
<dbReference type="SUPFAM" id="SSF82866">
    <property type="entry name" value="Multidrug efflux transporter AcrB transmembrane domain"/>
    <property type="match status" value="1"/>
</dbReference>
<feature type="domain" description="Protein translocase subunit SecDF P1" evidence="11">
    <location>
        <begin position="58"/>
        <end position="114"/>
    </location>
</feature>
<feature type="domain" description="Protein export membrane protein SecD/SecF C-terminal" evidence="10">
    <location>
        <begin position="275"/>
        <end position="444"/>
    </location>
</feature>
<dbReference type="InterPro" id="IPR048631">
    <property type="entry name" value="SecD_1st"/>
</dbReference>
<accession>A0A8J8CJV3</accession>
<feature type="domain" description="SecDF P1 head subdomain" evidence="12">
    <location>
        <begin position="168"/>
        <end position="273"/>
    </location>
</feature>
<dbReference type="Pfam" id="PF02355">
    <property type="entry name" value="SecD_SecF_C"/>
    <property type="match status" value="1"/>
</dbReference>
<dbReference type="Proteomes" id="UP000646053">
    <property type="component" value="Unassembled WGS sequence"/>
</dbReference>
<feature type="transmembrane region" description="Helical" evidence="9">
    <location>
        <begin position="345"/>
        <end position="366"/>
    </location>
</feature>
<evidence type="ECO:0000256" key="2">
    <source>
        <dbReference type="ARBA" id="ARBA00022448"/>
    </source>
</evidence>
<name>A0A8J8CJV3_9CYAN</name>
<dbReference type="InterPro" id="IPR022646">
    <property type="entry name" value="SecD/SecF_CS"/>
</dbReference>
<evidence type="ECO:0000256" key="4">
    <source>
        <dbReference type="ARBA" id="ARBA00022692"/>
    </source>
</evidence>
<evidence type="ECO:0000256" key="1">
    <source>
        <dbReference type="ARBA" id="ARBA00004651"/>
    </source>
</evidence>
<organism evidence="13 14">
    <name type="scientific">Myxacorys almedinensis A</name>
    <dbReference type="NCBI Taxonomy" id="2690445"/>
    <lineage>
        <taxon>Bacteria</taxon>
        <taxon>Bacillati</taxon>
        <taxon>Cyanobacteriota</taxon>
        <taxon>Cyanophyceae</taxon>
        <taxon>Leptolyngbyales</taxon>
        <taxon>Leptolyngbyaceae</taxon>
        <taxon>Myxacorys</taxon>
        <taxon>Myxacorys almedinensis</taxon>
    </lineage>
</organism>
<dbReference type="FunFam" id="1.20.1640.10:FF:000004">
    <property type="entry name" value="Protein translocase subunit SecD"/>
    <property type="match status" value="1"/>
</dbReference>
<reference evidence="13" key="1">
    <citation type="submission" date="2019-12" db="EMBL/GenBank/DDBJ databases">
        <title>High-Quality draft genome sequences of three cyanobacteria isolated from the limestone walls of the Old Cathedral of Coimbra.</title>
        <authorList>
            <person name="Tiago I."/>
            <person name="Soares F."/>
            <person name="Portugal A."/>
        </authorList>
    </citation>
    <scope>NUCLEOTIDE SEQUENCE</scope>
    <source>
        <strain evidence="13">A</strain>
    </source>
</reference>
<evidence type="ECO:0000256" key="5">
    <source>
        <dbReference type="ARBA" id="ARBA00022927"/>
    </source>
</evidence>
<comment type="subcellular location">
    <subcellularLocation>
        <location evidence="1 9">Cell membrane</location>
        <topology evidence="1 9">Multi-pass membrane protein</topology>
    </subcellularLocation>
</comment>
<keyword evidence="6 9" id="KW-1133">Transmembrane helix</keyword>
<protein>
    <recommendedName>
        <fullName evidence="9">Protein translocase subunit SecD</fullName>
    </recommendedName>
</protein>
<feature type="transmembrane region" description="Helical" evidence="9">
    <location>
        <begin position="296"/>
        <end position="314"/>
    </location>
</feature>
<evidence type="ECO:0000256" key="3">
    <source>
        <dbReference type="ARBA" id="ARBA00022475"/>
    </source>
</evidence>
<dbReference type="InterPro" id="IPR005791">
    <property type="entry name" value="SecD"/>
</dbReference>
<comment type="subunit">
    <text evidence="9">Forms a complex with SecF. Part of the essential Sec protein translocation apparatus which comprises SecA, SecYEG and auxiliary proteins SecDF. Other proteins may also be involved.</text>
</comment>
<feature type="transmembrane region" description="Helical" evidence="9">
    <location>
        <begin position="319"/>
        <end position="339"/>
    </location>
</feature>
<proteinExistence type="inferred from homology"/>
<keyword evidence="7 9" id="KW-0811">Translocation</keyword>
<keyword evidence="8 9" id="KW-0472">Membrane</keyword>
<dbReference type="NCBIfam" id="TIGR00916">
    <property type="entry name" value="2A0604s01"/>
    <property type="match status" value="1"/>
</dbReference>
<evidence type="ECO:0000259" key="12">
    <source>
        <dbReference type="Pfam" id="PF22599"/>
    </source>
</evidence>
<evidence type="ECO:0000256" key="9">
    <source>
        <dbReference type="HAMAP-Rule" id="MF_01463"/>
    </source>
</evidence>
<dbReference type="Gene3D" id="3.30.1360.200">
    <property type="match status" value="1"/>
</dbReference>
<sequence length="471" mass="50613">MGRQRGLLLLILALVIASIIVIVKVPTRLGLDLRGGSQLTIQVNPSEEVKQITERELEAVQKVIEGRINGLGVSEPVIQTVGENQVVVQLPGVDNPQQAERVLGGTAQLDFRSENPTQIAFLQVRQEELQELQAKQPALEKAGDQAAIAANQSAIAAKEKQVEDAIKQVYEKTGLDGRYLRDARTELQGNSWAVGISFDQKGADLFADLTKKAVQTNTRLGIFLDDQLLSAPTVPAEFAQTGIIGGNAIITGNFTAESAKELELQLRGGSLPVPIQIVENRTVGATLGQDSIRSSIIAGIGGLILVLAFMIVYYRLPGVISAIALTIYALLTFAAFNLLGVTLTLPGIAGFVLSIGMAVDANVLIFERTREELRAGKTLYRSVESGFFRAFSSILDSNVTTLIACAALFWLGAGLVRGFALTLALGVVISMFTALTCSRTLMLYVLSIQSLRKPELFCPNLRSKPPVEVTS</sequence>
<feature type="transmembrane region" description="Helical" evidence="9">
    <location>
        <begin position="7"/>
        <end position="25"/>
    </location>
</feature>
<dbReference type="GO" id="GO:0043952">
    <property type="term" value="P:protein transport by the Sec complex"/>
    <property type="evidence" value="ECO:0007669"/>
    <property type="project" value="UniProtKB-UniRule"/>
</dbReference>
<evidence type="ECO:0000256" key="7">
    <source>
        <dbReference type="ARBA" id="ARBA00023010"/>
    </source>
</evidence>
<dbReference type="EMBL" id="WVIE01000001">
    <property type="protein sequence ID" value="NDJ15935.1"/>
    <property type="molecule type" value="Genomic_DNA"/>
</dbReference>
<dbReference type="InterPro" id="IPR054384">
    <property type="entry name" value="SecDF_P1_head"/>
</dbReference>
<evidence type="ECO:0000313" key="13">
    <source>
        <dbReference type="EMBL" id="NDJ15935.1"/>
    </source>
</evidence>
<dbReference type="Pfam" id="PF22599">
    <property type="entry name" value="SecDF_P1_head"/>
    <property type="match status" value="1"/>
</dbReference>
<keyword evidence="3 9" id="KW-1003">Cell membrane</keyword>